<dbReference type="PROSITE" id="PS51257">
    <property type="entry name" value="PROKAR_LIPOPROTEIN"/>
    <property type="match status" value="1"/>
</dbReference>
<keyword evidence="1" id="KW-0812">Transmembrane</keyword>
<dbReference type="Proteomes" id="UP001501175">
    <property type="component" value="Unassembled WGS sequence"/>
</dbReference>
<feature type="transmembrane region" description="Helical" evidence="1">
    <location>
        <begin position="144"/>
        <end position="164"/>
    </location>
</feature>
<keyword evidence="4" id="KW-1185">Reference proteome</keyword>
<accession>A0ABP8NSP3</accession>
<evidence type="ECO:0000256" key="2">
    <source>
        <dbReference type="SAM" id="SignalP"/>
    </source>
</evidence>
<evidence type="ECO:0000256" key="1">
    <source>
        <dbReference type="SAM" id="Phobius"/>
    </source>
</evidence>
<reference evidence="4" key="1">
    <citation type="journal article" date="2019" name="Int. J. Syst. Evol. Microbiol.">
        <title>The Global Catalogue of Microorganisms (GCM) 10K type strain sequencing project: providing services to taxonomists for standard genome sequencing and annotation.</title>
        <authorList>
            <consortium name="The Broad Institute Genomics Platform"/>
            <consortium name="The Broad Institute Genome Sequencing Center for Infectious Disease"/>
            <person name="Wu L."/>
            <person name="Ma J."/>
        </authorList>
    </citation>
    <scope>NUCLEOTIDE SEQUENCE [LARGE SCALE GENOMIC DNA]</scope>
    <source>
        <strain evidence="4">JCM 17927</strain>
    </source>
</reference>
<feature type="transmembrane region" description="Helical" evidence="1">
    <location>
        <begin position="203"/>
        <end position="225"/>
    </location>
</feature>
<organism evidence="3 4">
    <name type="scientific">Nibrella saemangeumensis</name>
    <dbReference type="NCBI Taxonomy" id="1084526"/>
    <lineage>
        <taxon>Bacteria</taxon>
        <taxon>Pseudomonadati</taxon>
        <taxon>Bacteroidota</taxon>
        <taxon>Cytophagia</taxon>
        <taxon>Cytophagales</taxon>
        <taxon>Spirosomataceae</taxon>
        <taxon>Nibrella</taxon>
    </lineage>
</organism>
<evidence type="ECO:0000313" key="4">
    <source>
        <dbReference type="Proteomes" id="UP001501175"/>
    </source>
</evidence>
<keyword evidence="2" id="KW-0732">Signal</keyword>
<protein>
    <recommendedName>
        <fullName evidence="5">DUF4190 domain-containing protein</fullName>
    </recommendedName>
</protein>
<gene>
    <name evidence="3" type="ORF">GCM10023189_59800</name>
</gene>
<feature type="chain" id="PRO_5046728179" description="DUF4190 domain-containing protein" evidence="2">
    <location>
        <begin position="26"/>
        <end position="233"/>
    </location>
</feature>
<dbReference type="EMBL" id="BAABHD010000084">
    <property type="protein sequence ID" value="GAA4470688.1"/>
    <property type="molecule type" value="Genomic_DNA"/>
</dbReference>
<comment type="caution">
    <text evidence="3">The sequence shown here is derived from an EMBL/GenBank/DDBJ whole genome shotgun (WGS) entry which is preliminary data.</text>
</comment>
<keyword evidence="1" id="KW-1133">Transmembrane helix</keyword>
<feature type="signal peptide" evidence="2">
    <location>
        <begin position="1"/>
        <end position="25"/>
    </location>
</feature>
<proteinExistence type="predicted"/>
<keyword evidence="1" id="KW-0472">Membrane</keyword>
<evidence type="ECO:0008006" key="5">
    <source>
        <dbReference type="Google" id="ProtNLM"/>
    </source>
</evidence>
<sequence>MFNKRWTACIRSAFVFISVAGLMSACSPSNYPFFQPQSGFRYEISVNVSPPLISETDSLPVAAPLKETAPPVGQQSEMTTTSPAAVFSALPPKPRISQQLSRNPDVAQKPRHGVFAWKESVQYAEKKLTPAERKAFNKTRRIPTLNWIALGGSLIPYAILILALTSGFAWAAGMVFSLGSVLAGIAGLTKISRNPEKYRGKGWAISGILLATGFMGIALLALAALSTSRVIWE</sequence>
<feature type="transmembrane region" description="Helical" evidence="1">
    <location>
        <begin position="170"/>
        <end position="191"/>
    </location>
</feature>
<name>A0ABP8NSP3_9BACT</name>
<dbReference type="RefSeq" id="WP_345250181.1">
    <property type="nucleotide sequence ID" value="NZ_BAABHD010000084.1"/>
</dbReference>
<evidence type="ECO:0000313" key="3">
    <source>
        <dbReference type="EMBL" id="GAA4470688.1"/>
    </source>
</evidence>